<organism evidence="4 5">
    <name type="scientific">Niveibacterium microcysteis</name>
    <dbReference type="NCBI Taxonomy" id="2811415"/>
    <lineage>
        <taxon>Bacteria</taxon>
        <taxon>Pseudomonadati</taxon>
        <taxon>Pseudomonadota</taxon>
        <taxon>Betaproteobacteria</taxon>
        <taxon>Rhodocyclales</taxon>
        <taxon>Rhodocyclaceae</taxon>
        <taxon>Niveibacterium</taxon>
    </lineage>
</organism>
<proteinExistence type="predicted"/>
<feature type="domain" description="Chorismate mutase" evidence="3">
    <location>
        <begin position="1"/>
        <end position="91"/>
    </location>
</feature>
<keyword evidence="5" id="KW-1185">Reference proteome</keyword>
<dbReference type="PANTHER" id="PTHR38041">
    <property type="entry name" value="CHORISMATE MUTASE"/>
    <property type="match status" value="1"/>
</dbReference>
<reference evidence="4 5" key="1">
    <citation type="submission" date="2021-02" db="EMBL/GenBank/DDBJ databases">
        <title>Niveibacterium changnyeongensis HC41.</title>
        <authorList>
            <person name="Kang M."/>
        </authorList>
    </citation>
    <scope>NUCLEOTIDE SEQUENCE [LARGE SCALE GENOMIC DNA]</scope>
    <source>
        <strain evidence="4 5">HC41</strain>
    </source>
</reference>
<protein>
    <recommendedName>
        <fullName evidence="1">chorismate mutase</fullName>
        <ecNumber evidence="1">5.4.99.5</ecNumber>
    </recommendedName>
</protein>
<dbReference type="InterPro" id="IPR051331">
    <property type="entry name" value="Chorismate_mutase-related"/>
</dbReference>
<evidence type="ECO:0000313" key="4">
    <source>
        <dbReference type="EMBL" id="QSI77560.1"/>
    </source>
</evidence>
<name>A0ABX7MAR2_9RHOO</name>
<accession>A0ABX7MAR2</accession>
<dbReference type="Pfam" id="PF01817">
    <property type="entry name" value="CM_2"/>
    <property type="match status" value="1"/>
</dbReference>
<dbReference type="EMBL" id="CP071060">
    <property type="protein sequence ID" value="QSI77560.1"/>
    <property type="molecule type" value="Genomic_DNA"/>
</dbReference>
<evidence type="ECO:0000259" key="3">
    <source>
        <dbReference type="PROSITE" id="PS51168"/>
    </source>
</evidence>
<sequence length="99" mass="10928">MTQPELLALRDQIDEIDERLVGLLAGRFDVTEAIGRLKAEAGAKPVDPSREREQGRRYEALAQSHGLDPALVQQVFRTIIDEVVRRHAALAARAASAQD</sequence>
<dbReference type="InterPro" id="IPR036263">
    <property type="entry name" value="Chorismate_II_sf"/>
</dbReference>
<dbReference type="InterPro" id="IPR036979">
    <property type="entry name" value="CM_dom_sf"/>
</dbReference>
<evidence type="ECO:0000256" key="2">
    <source>
        <dbReference type="ARBA" id="ARBA00023235"/>
    </source>
</evidence>
<dbReference type="SUPFAM" id="SSF48600">
    <property type="entry name" value="Chorismate mutase II"/>
    <property type="match status" value="1"/>
</dbReference>
<dbReference type="SMART" id="SM00830">
    <property type="entry name" value="CM_2"/>
    <property type="match status" value="1"/>
</dbReference>
<keyword evidence="2" id="KW-0413">Isomerase</keyword>
<dbReference type="EC" id="5.4.99.5" evidence="1"/>
<dbReference type="InterPro" id="IPR002701">
    <property type="entry name" value="CM_II_prokaryot"/>
</dbReference>
<evidence type="ECO:0000256" key="1">
    <source>
        <dbReference type="ARBA" id="ARBA00012404"/>
    </source>
</evidence>
<dbReference type="PANTHER" id="PTHR38041:SF1">
    <property type="entry name" value="CHORISMATE MUTASE"/>
    <property type="match status" value="1"/>
</dbReference>
<dbReference type="Gene3D" id="1.20.59.10">
    <property type="entry name" value="Chorismate mutase"/>
    <property type="match status" value="1"/>
</dbReference>
<dbReference type="RefSeq" id="WP_206254976.1">
    <property type="nucleotide sequence ID" value="NZ_CP071060.1"/>
</dbReference>
<dbReference type="PROSITE" id="PS51168">
    <property type="entry name" value="CHORISMATE_MUT_2"/>
    <property type="match status" value="1"/>
</dbReference>
<evidence type="ECO:0000313" key="5">
    <source>
        <dbReference type="Proteomes" id="UP000663570"/>
    </source>
</evidence>
<gene>
    <name evidence="4" type="ORF">JY500_02570</name>
</gene>
<dbReference type="Proteomes" id="UP000663570">
    <property type="component" value="Chromosome"/>
</dbReference>